<dbReference type="Pfam" id="PF00759">
    <property type="entry name" value="Glyco_hydro_9"/>
    <property type="match status" value="1"/>
</dbReference>
<accession>A0A1Y5TJM0</accession>
<dbReference type="GO" id="GO:0016162">
    <property type="term" value="F:cellulose 1,4-beta-cellobiosidase activity"/>
    <property type="evidence" value="ECO:0007669"/>
    <property type="project" value="UniProtKB-EC"/>
</dbReference>
<sequence>MRSKFYLMNAVTEVTIAYETAFIKRFSMFCKMTLFSGFAAAIMVIAAPIQAQERLEIPLRIESLPDDLWAKNRITPELVEGGLRMYDTGDGAFNDASFWQIDLGQDLPYGRKMLSFDVAIDPQHQPLWGRHLIQPIIDGQEATPALNDDGTPSYDLSIAGDGKGFIIIPEDYGVQTITLDIPTSQTRLSTFAFMTGGATGFDMTLTDIKVVAWPEDDTRVFPQNPVTSSLGFPPGHPQSVIVEWSGFEPGDPDAPTTADLTLTGPMGAQDITVALPRRVSAASASAVSRLSFDLDPGAYTLTLPAVGERSAPAEVAFTVQSDRSALTQMRDEAWGVFYWITSGPTGPFPDAHPQDTAARIFGGDATRDITGGWYDAGDYGKYSVNGAWAASLMLLTGLNAPEVLNHDIAPLAGGTDRPDWIDVVTAQLDWLVKMQSPDGGVNHKVTTRNWPGLDVRPEEDTAVKYLMPVSSTATADYAATLALGAKILQHYDADRAALFEAAAARALAWLDANPNLVMIETTYDGAQYGGPYTDDDDTDERFFARAAWAALQQTPEAIAAVEADLETRRAVLYASDNDTYWGKVDLLGMWALKSIEDQLSENGAAQVNGALRSAAHKWSVLQQRSQWLLPMEDTDGFPWGSNGGLATTGWHWAMWARVDGDDKYTQAAQVLLPYFHGRNPLGQTYVTNDVGVRNPHLRPHVSGAFDLPPGFISGGANSIDLAGDPTSGAILGQPPLRMFVDHKDSYATNEVAINWQAAWSLYASLLVAAP</sequence>
<evidence type="ECO:0000256" key="2">
    <source>
        <dbReference type="ARBA" id="ARBA00023326"/>
    </source>
</evidence>
<dbReference type="Proteomes" id="UP000193623">
    <property type="component" value="Unassembled WGS sequence"/>
</dbReference>
<organism evidence="4 5">
    <name type="scientific">Pseudooctadecabacter jejudonensis</name>
    <dbReference type="NCBI Taxonomy" id="1391910"/>
    <lineage>
        <taxon>Bacteria</taxon>
        <taxon>Pseudomonadati</taxon>
        <taxon>Pseudomonadota</taxon>
        <taxon>Alphaproteobacteria</taxon>
        <taxon>Rhodobacterales</taxon>
        <taxon>Paracoccaceae</taxon>
        <taxon>Pseudooctadecabacter</taxon>
    </lineage>
</organism>
<dbReference type="Gene3D" id="1.50.10.10">
    <property type="match status" value="1"/>
</dbReference>
<keyword evidence="1" id="KW-0119">Carbohydrate metabolism</keyword>
<proteinExistence type="predicted"/>
<dbReference type="SUPFAM" id="SSF48208">
    <property type="entry name" value="Six-hairpin glycosidases"/>
    <property type="match status" value="1"/>
</dbReference>
<keyword evidence="4" id="KW-0378">Hydrolase</keyword>
<dbReference type="AlphaFoldDB" id="A0A1Y5TJM0"/>
<evidence type="ECO:0000256" key="1">
    <source>
        <dbReference type="ARBA" id="ARBA00023277"/>
    </source>
</evidence>
<protein>
    <submittedName>
        <fullName evidence="4">Cellulose 1,4-beta-cellobiosidase</fullName>
        <ecNumber evidence="4">3.2.1.91</ecNumber>
    </submittedName>
</protein>
<dbReference type="EC" id="3.2.1.91" evidence="4"/>
<keyword evidence="4" id="KW-0326">Glycosidase</keyword>
<evidence type="ECO:0000313" key="5">
    <source>
        <dbReference type="Proteomes" id="UP000193623"/>
    </source>
</evidence>
<dbReference type="GO" id="GO:0000272">
    <property type="term" value="P:polysaccharide catabolic process"/>
    <property type="evidence" value="ECO:0007669"/>
    <property type="project" value="UniProtKB-KW"/>
</dbReference>
<keyword evidence="5" id="KW-1185">Reference proteome</keyword>
<dbReference type="InterPro" id="IPR008928">
    <property type="entry name" value="6-hairpin_glycosidase_sf"/>
</dbReference>
<feature type="domain" description="Glycoside hydrolase family 9" evidence="3">
    <location>
        <begin position="349"/>
        <end position="759"/>
    </location>
</feature>
<evidence type="ECO:0000313" key="4">
    <source>
        <dbReference type="EMBL" id="SLN63484.1"/>
    </source>
</evidence>
<dbReference type="InterPro" id="IPR012341">
    <property type="entry name" value="6hp_glycosidase-like_sf"/>
</dbReference>
<reference evidence="4 5" key="1">
    <citation type="submission" date="2017-03" db="EMBL/GenBank/DDBJ databases">
        <authorList>
            <person name="Afonso C.L."/>
            <person name="Miller P.J."/>
            <person name="Scott M.A."/>
            <person name="Spackman E."/>
            <person name="Goraichik I."/>
            <person name="Dimitrov K.M."/>
            <person name="Suarez D.L."/>
            <person name="Swayne D.E."/>
        </authorList>
    </citation>
    <scope>NUCLEOTIDE SEQUENCE [LARGE SCALE GENOMIC DNA]</scope>
    <source>
        <strain evidence="4 5">CECT 8397</strain>
    </source>
</reference>
<dbReference type="InterPro" id="IPR001701">
    <property type="entry name" value="Glyco_hydro_9"/>
</dbReference>
<dbReference type="EMBL" id="FWFT01000007">
    <property type="protein sequence ID" value="SLN63484.1"/>
    <property type="molecule type" value="Genomic_DNA"/>
</dbReference>
<gene>
    <name evidence="4" type="primary">celK</name>
    <name evidence="4" type="ORF">PSJ8397_03366</name>
</gene>
<keyword evidence="2" id="KW-0624">Polysaccharide degradation</keyword>
<name>A0A1Y5TJM0_9RHOB</name>
<evidence type="ECO:0000259" key="3">
    <source>
        <dbReference type="Pfam" id="PF00759"/>
    </source>
</evidence>